<sequence>MKCYKKFIFIILASLILSSHLYNLVNADDSEVDDETPFSYKEETGKGPSEWGKISPHWRVCGIGKLQSPIDLLNQRVQVLPALGKLKRDYKPALAVVKNRGHDICVWWRGDAGKMHINGTIYKLLQCHWHTPSEHTINGSSYEMELHLVHLSSDGKLAVTGIVYEYGRPDPFLSKVRTVSREQVRALKEEVHDGYEKNARPTNELNGRPIWFYSPFHGEN</sequence>
<proteinExistence type="predicted"/>
<evidence type="ECO:0000313" key="1">
    <source>
        <dbReference type="EMBL" id="KAH9679520.1"/>
    </source>
</evidence>
<organism evidence="1 2">
    <name type="scientific">Citrus sinensis</name>
    <name type="common">Sweet orange</name>
    <name type="synonym">Citrus aurantium var. sinensis</name>
    <dbReference type="NCBI Taxonomy" id="2711"/>
    <lineage>
        <taxon>Eukaryota</taxon>
        <taxon>Viridiplantae</taxon>
        <taxon>Streptophyta</taxon>
        <taxon>Embryophyta</taxon>
        <taxon>Tracheophyta</taxon>
        <taxon>Spermatophyta</taxon>
        <taxon>Magnoliopsida</taxon>
        <taxon>eudicotyledons</taxon>
        <taxon>Gunneridae</taxon>
        <taxon>Pentapetalae</taxon>
        <taxon>rosids</taxon>
        <taxon>malvids</taxon>
        <taxon>Sapindales</taxon>
        <taxon>Rutaceae</taxon>
        <taxon>Aurantioideae</taxon>
        <taxon>Citrus</taxon>
    </lineage>
</organism>
<dbReference type="Proteomes" id="UP000829398">
    <property type="component" value="Chromosome 9"/>
</dbReference>
<dbReference type="EMBL" id="CM039178">
    <property type="protein sequence ID" value="KAH9679520.1"/>
    <property type="molecule type" value="Genomic_DNA"/>
</dbReference>
<keyword evidence="2" id="KW-1185">Reference proteome</keyword>
<name>A0ACB8HXE1_CITSI</name>
<evidence type="ECO:0000313" key="2">
    <source>
        <dbReference type="Proteomes" id="UP000829398"/>
    </source>
</evidence>
<accession>A0ACB8HXE1</accession>
<gene>
    <name evidence="1" type="ORF">KPL71_026169</name>
</gene>
<comment type="caution">
    <text evidence="1">The sequence shown here is derived from an EMBL/GenBank/DDBJ whole genome shotgun (WGS) entry which is preliminary data.</text>
</comment>
<protein>
    <submittedName>
        <fullName evidence="1">Alpha carbonic anhydrase 4</fullName>
    </submittedName>
</protein>
<reference evidence="2" key="1">
    <citation type="journal article" date="2023" name="Hortic. Res.">
        <title>A chromosome-level phased genome enabling allele-level studies in sweet orange: a case study on citrus Huanglongbing tolerance.</title>
        <authorList>
            <person name="Wu B."/>
            <person name="Yu Q."/>
            <person name="Deng Z."/>
            <person name="Duan Y."/>
            <person name="Luo F."/>
            <person name="Gmitter F. Jr."/>
        </authorList>
    </citation>
    <scope>NUCLEOTIDE SEQUENCE [LARGE SCALE GENOMIC DNA]</scope>
    <source>
        <strain evidence="2">cv. Valencia</strain>
    </source>
</reference>